<evidence type="ECO:0000313" key="2">
    <source>
        <dbReference type="Proteomes" id="UP001590951"/>
    </source>
</evidence>
<gene>
    <name evidence="1" type="ORF">ABVK25_002335</name>
</gene>
<proteinExistence type="predicted"/>
<organism evidence="1 2">
    <name type="scientific">Lepraria finkii</name>
    <dbReference type="NCBI Taxonomy" id="1340010"/>
    <lineage>
        <taxon>Eukaryota</taxon>
        <taxon>Fungi</taxon>
        <taxon>Dikarya</taxon>
        <taxon>Ascomycota</taxon>
        <taxon>Pezizomycotina</taxon>
        <taxon>Lecanoromycetes</taxon>
        <taxon>OSLEUM clade</taxon>
        <taxon>Lecanoromycetidae</taxon>
        <taxon>Lecanorales</taxon>
        <taxon>Lecanorineae</taxon>
        <taxon>Stereocaulaceae</taxon>
        <taxon>Lepraria</taxon>
    </lineage>
</organism>
<evidence type="ECO:0000313" key="1">
    <source>
        <dbReference type="EMBL" id="KAL2057282.1"/>
    </source>
</evidence>
<dbReference type="EMBL" id="JBHFEH010000005">
    <property type="protein sequence ID" value="KAL2057282.1"/>
    <property type="molecule type" value="Genomic_DNA"/>
</dbReference>
<comment type="caution">
    <text evidence="1">The sequence shown here is derived from an EMBL/GenBank/DDBJ whole genome shotgun (WGS) entry which is preliminary data.</text>
</comment>
<accession>A0ABR4BHJ1</accession>
<dbReference type="Proteomes" id="UP001590951">
    <property type="component" value="Unassembled WGS sequence"/>
</dbReference>
<protein>
    <submittedName>
        <fullName evidence="1">Uncharacterized protein</fullName>
    </submittedName>
</protein>
<reference evidence="1 2" key="1">
    <citation type="submission" date="2024-09" db="EMBL/GenBank/DDBJ databases">
        <title>Rethinking Asexuality: The Enigmatic Case of Functional Sexual Genes in Lepraria (Stereocaulaceae).</title>
        <authorList>
            <person name="Doellman M."/>
            <person name="Sun Y."/>
            <person name="Barcenas-Pena A."/>
            <person name="Lumbsch H.T."/>
            <person name="Grewe F."/>
        </authorList>
    </citation>
    <scope>NUCLEOTIDE SEQUENCE [LARGE SCALE GENOMIC DNA]</scope>
    <source>
        <strain evidence="1 2">Grewe 0041</strain>
    </source>
</reference>
<name>A0ABR4BHJ1_9LECA</name>
<keyword evidence="2" id="KW-1185">Reference proteome</keyword>
<sequence>MHKTCQTKNRHSSFIVRAWQWSYQIPENASDFIASVPLRRANPEQILHHWGAPFAEIVTLHPNLAASLIVRPTAIIQRLKLKAAYTSEVINPANREISQDVTTMLNEASGAIASRPKSLFFAW</sequence>